<dbReference type="RefSeq" id="WP_184339592.1">
    <property type="nucleotide sequence ID" value="NZ_JACHIG010000004.1"/>
</dbReference>
<sequence length="209" mass="23874">MSYSYDQWKERVTQRSDLSSSLVHLTRSATIEGKEHSAVDVLIKILKEGKLIGSNPRKGFITGNRSAVCFQDAPLSSIAENIAFENKHYEGRNRYSGCGLIFSKYLVHAKGGRPVIYDKPSEAKKYITDQNEHWRIVSFDLSNTKNMVDWMHEREWRLPGDMAFDLKNTAVLIDKRDSYREFIAKCNELKDPNILENICGLVVLAGLLM</sequence>
<accession>A0A7W8DKA7</accession>
<dbReference type="EMBL" id="JACHIG010000004">
    <property type="protein sequence ID" value="MBB5032676.1"/>
    <property type="molecule type" value="Genomic_DNA"/>
</dbReference>
<evidence type="ECO:0000313" key="2">
    <source>
        <dbReference type="Proteomes" id="UP000590740"/>
    </source>
</evidence>
<dbReference type="Proteomes" id="UP000590740">
    <property type="component" value="Unassembled WGS sequence"/>
</dbReference>
<proteinExistence type="predicted"/>
<keyword evidence="2" id="KW-1185">Reference proteome</keyword>
<protein>
    <submittedName>
        <fullName evidence="1">Uncharacterized protein</fullName>
    </submittedName>
</protein>
<dbReference type="AlphaFoldDB" id="A0A7W8DKA7"/>
<reference evidence="1 2" key="1">
    <citation type="submission" date="2020-08" db="EMBL/GenBank/DDBJ databases">
        <title>Genomic Encyclopedia of Type Strains, Phase IV (KMG-IV): sequencing the most valuable type-strain genomes for metagenomic binning, comparative biology and taxonomic classification.</title>
        <authorList>
            <person name="Goeker M."/>
        </authorList>
    </citation>
    <scope>NUCLEOTIDE SEQUENCE [LARGE SCALE GENOMIC DNA]</scope>
    <source>
        <strain evidence="1 2">DSM 12252</strain>
    </source>
</reference>
<comment type="caution">
    <text evidence="1">The sequence shown here is derived from an EMBL/GenBank/DDBJ whole genome shotgun (WGS) entry which is preliminary data.</text>
</comment>
<name>A0A7W8DKA7_9BACT</name>
<gene>
    <name evidence="1" type="ORF">HNQ65_002258</name>
</gene>
<evidence type="ECO:0000313" key="1">
    <source>
        <dbReference type="EMBL" id="MBB5032676.1"/>
    </source>
</evidence>
<organism evidence="1 2">
    <name type="scientific">Prosthecobacter vanneervenii</name>
    <dbReference type="NCBI Taxonomy" id="48466"/>
    <lineage>
        <taxon>Bacteria</taxon>
        <taxon>Pseudomonadati</taxon>
        <taxon>Verrucomicrobiota</taxon>
        <taxon>Verrucomicrobiia</taxon>
        <taxon>Verrucomicrobiales</taxon>
        <taxon>Verrucomicrobiaceae</taxon>
        <taxon>Prosthecobacter</taxon>
    </lineage>
</organism>